<proteinExistence type="predicted"/>
<dbReference type="Gene3D" id="3.90.1750.20">
    <property type="entry name" value="Putative Large Serine Recombinase, Chain B, Domain 2"/>
    <property type="match status" value="1"/>
</dbReference>
<dbReference type="InterPro" id="IPR011109">
    <property type="entry name" value="DNA_bind_recombinase_dom"/>
</dbReference>
<dbReference type="Pfam" id="PF13408">
    <property type="entry name" value="Zn_ribbon_recom"/>
    <property type="match status" value="1"/>
</dbReference>
<dbReference type="InterPro" id="IPR036162">
    <property type="entry name" value="Resolvase-like_N_sf"/>
</dbReference>
<dbReference type="AlphaFoldDB" id="A0A4Y3WQ42"/>
<comment type="caution">
    <text evidence="2">The sequence shown here is derived from an EMBL/GenBank/DDBJ whole genome shotgun (WGS) entry which is preliminary data.</text>
</comment>
<feature type="domain" description="Recombinase" evidence="1">
    <location>
        <begin position="187"/>
        <end position="297"/>
    </location>
</feature>
<evidence type="ECO:0000313" key="3">
    <source>
        <dbReference type="Proteomes" id="UP000320338"/>
    </source>
</evidence>
<evidence type="ECO:0000313" key="2">
    <source>
        <dbReference type="EMBL" id="GEC21002.1"/>
    </source>
</evidence>
<protein>
    <recommendedName>
        <fullName evidence="1">Recombinase domain-containing protein</fullName>
    </recommendedName>
</protein>
<reference evidence="2 3" key="1">
    <citation type="submission" date="2019-06" db="EMBL/GenBank/DDBJ databases">
        <title>Whole genome shotgun sequence of Pseudonocardia hydrocarbonoxydans NBRC 14498.</title>
        <authorList>
            <person name="Hosoyama A."/>
            <person name="Uohara A."/>
            <person name="Ohji S."/>
            <person name="Ichikawa N."/>
        </authorList>
    </citation>
    <scope>NUCLEOTIDE SEQUENCE [LARGE SCALE GENOMIC DNA]</scope>
    <source>
        <strain evidence="2 3">NBRC 14498</strain>
    </source>
</reference>
<gene>
    <name evidence="2" type="ORF">PHY01_32850</name>
</gene>
<dbReference type="Gene3D" id="3.40.50.1390">
    <property type="entry name" value="Resolvase, N-terminal catalytic domain"/>
    <property type="match status" value="1"/>
</dbReference>
<dbReference type="PANTHER" id="PTHR30461">
    <property type="entry name" value="DNA-INVERTASE FROM LAMBDOID PROPHAGE"/>
    <property type="match status" value="1"/>
</dbReference>
<dbReference type="InterPro" id="IPR050639">
    <property type="entry name" value="SSR_resolvase"/>
</dbReference>
<dbReference type="GO" id="GO:0003677">
    <property type="term" value="F:DNA binding"/>
    <property type="evidence" value="ECO:0007669"/>
    <property type="project" value="InterPro"/>
</dbReference>
<dbReference type="Pfam" id="PF00239">
    <property type="entry name" value="Resolvase"/>
    <property type="match status" value="1"/>
</dbReference>
<accession>A0A4Y3WQ42</accession>
<dbReference type="InterPro" id="IPR025827">
    <property type="entry name" value="Zn_ribbon_recom_dom"/>
</dbReference>
<dbReference type="Pfam" id="PF07508">
    <property type="entry name" value="Recombinase"/>
    <property type="match status" value="1"/>
</dbReference>
<dbReference type="CDD" id="cd00338">
    <property type="entry name" value="Ser_Recombinase"/>
    <property type="match status" value="1"/>
</dbReference>
<dbReference type="SMART" id="SM00857">
    <property type="entry name" value="Resolvase"/>
    <property type="match status" value="1"/>
</dbReference>
<dbReference type="PANTHER" id="PTHR30461:SF23">
    <property type="entry name" value="DNA RECOMBINASE-RELATED"/>
    <property type="match status" value="1"/>
</dbReference>
<name>A0A4Y3WQ42_9PSEU</name>
<keyword evidence="3" id="KW-1185">Reference proteome</keyword>
<dbReference type="InterPro" id="IPR006119">
    <property type="entry name" value="Resolv_N"/>
</dbReference>
<dbReference type="RefSeq" id="WP_141279600.1">
    <property type="nucleotide sequence ID" value="NZ_BAAARZ010000007.1"/>
</dbReference>
<dbReference type="PROSITE" id="PS51737">
    <property type="entry name" value="RECOMBINASE_DNA_BIND"/>
    <property type="match status" value="1"/>
</dbReference>
<dbReference type="Proteomes" id="UP000320338">
    <property type="component" value="Unassembled WGS sequence"/>
</dbReference>
<evidence type="ECO:0000259" key="1">
    <source>
        <dbReference type="PROSITE" id="PS51737"/>
    </source>
</evidence>
<organism evidence="2 3">
    <name type="scientific">Pseudonocardia hydrocarbonoxydans</name>
    <dbReference type="NCBI Taxonomy" id="76726"/>
    <lineage>
        <taxon>Bacteria</taxon>
        <taxon>Bacillati</taxon>
        <taxon>Actinomycetota</taxon>
        <taxon>Actinomycetes</taxon>
        <taxon>Pseudonocardiales</taxon>
        <taxon>Pseudonocardiaceae</taxon>
        <taxon>Pseudonocardia</taxon>
    </lineage>
</organism>
<dbReference type="SUPFAM" id="SSF53041">
    <property type="entry name" value="Resolvase-like"/>
    <property type="match status" value="1"/>
</dbReference>
<sequence>MKTTRKRAAIYARISADPTGSELGVTDQVSDCQKLAVREDVGWVVVGEPFVENDVSAYKKRKVVVDGEVRYRVVRPVFADLLAGARAGAFDAILVHDLDRMVRDPRDLEDLVELVEHHGIETRSVTGSLNLRSDGDVTMARVLVAMANKSSRDTARRVKRAHRRNAEAGGANGGRAMFGFRRMETGALKKNGTPELRIEVEPREADAIRDAVERVLAGASLYEICRSWDEAGFTRPYGGTWRRAPSRLKSLLVSARVAGIPICDGEELRGVEAQWPAIISVEKLDQVRAVLNDPARRTNGHRPVRNSPLSGLIRCECGSVMRSTTQPGPRGLDPQRKVGRVDAFRCASSSTAGGCFSTIRAEPVEEAVLEAVVRAALECDLEALSPDPEDGARIVAIDAELARVEAARADLALLVAQRSLTASSAGPALSGLAEQEAALRAERGRISQRVLPAQLLSSVATDLVEVSDEEADARAAGVAERFVGLDLGVRRALIRMFVEVTIEKGLRRDPGERVVVRRASSGERVRVEWPAETAMSFTNLSVS</sequence>
<dbReference type="GO" id="GO:0000150">
    <property type="term" value="F:DNA strand exchange activity"/>
    <property type="evidence" value="ECO:0007669"/>
    <property type="project" value="InterPro"/>
</dbReference>
<dbReference type="EMBL" id="BJNG01000026">
    <property type="protein sequence ID" value="GEC21002.1"/>
    <property type="molecule type" value="Genomic_DNA"/>
</dbReference>
<dbReference type="OrthoDB" id="4500247at2"/>
<dbReference type="InterPro" id="IPR038109">
    <property type="entry name" value="DNA_bind_recomb_sf"/>
</dbReference>